<evidence type="ECO:0000313" key="2">
    <source>
        <dbReference type="EMBL" id="SFP92808.1"/>
    </source>
</evidence>
<evidence type="ECO:0000256" key="1">
    <source>
        <dbReference type="SAM" id="MobiDB-lite"/>
    </source>
</evidence>
<feature type="compositionally biased region" description="Basic residues" evidence="1">
    <location>
        <begin position="13"/>
        <end position="23"/>
    </location>
</feature>
<feature type="region of interest" description="Disordered" evidence="1">
    <location>
        <begin position="1"/>
        <end position="23"/>
    </location>
</feature>
<dbReference type="AlphaFoldDB" id="A0A1I5UC86"/>
<proteinExistence type="predicted"/>
<dbReference type="Proteomes" id="UP000183413">
    <property type="component" value="Unassembled WGS sequence"/>
</dbReference>
<name>A0A1I5UC86_9ACTN</name>
<protein>
    <submittedName>
        <fullName evidence="2">Uncharacterized protein</fullName>
    </submittedName>
</protein>
<organism evidence="2 3">
    <name type="scientific">Actinomadura madurae</name>
    <dbReference type="NCBI Taxonomy" id="1993"/>
    <lineage>
        <taxon>Bacteria</taxon>
        <taxon>Bacillati</taxon>
        <taxon>Actinomycetota</taxon>
        <taxon>Actinomycetes</taxon>
        <taxon>Streptosporangiales</taxon>
        <taxon>Thermomonosporaceae</taxon>
        <taxon>Actinomadura</taxon>
    </lineage>
</organism>
<dbReference type="EMBL" id="FOVH01000019">
    <property type="protein sequence ID" value="SFP92808.1"/>
    <property type="molecule type" value="Genomic_DNA"/>
</dbReference>
<dbReference type="RefSeq" id="WP_075024101.1">
    <property type="nucleotide sequence ID" value="NZ_FOVH01000019.1"/>
</dbReference>
<gene>
    <name evidence="2" type="ORF">SAMN04489713_119133</name>
</gene>
<reference evidence="2 3" key="1">
    <citation type="submission" date="2016-10" db="EMBL/GenBank/DDBJ databases">
        <authorList>
            <person name="de Groot N.N."/>
        </authorList>
    </citation>
    <scope>NUCLEOTIDE SEQUENCE [LARGE SCALE GENOMIC DNA]</scope>
    <source>
        <strain evidence="2 3">DSM 43067</strain>
    </source>
</reference>
<keyword evidence="3" id="KW-1185">Reference proteome</keyword>
<dbReference type="InParanoid" id="A0A1I5UC86"/>
<accession>A0A1I5UC86</accession>
<dbReference type="OrthoDB" id="3483745at2"/>
<sequence length="83" mass="9807">MPDPSSAIARLLPARHHRPRRQTHRFVTRNEAQLLVLSRVSAGQSTFSKRGWSSAWTLYSRWEWTRATARDERARRRARPPWA</sequence>
<evidence type="ECO:0000313" key="3">
    <source>
        <dbReference type="Proteomes" id="UP000183413"/>
    </source>
</evidence>